<dbReference type="EMBL" id="VSSQ01134673">
    <property type="protein sequence ID" value="MPN60002.1"/>
    <property type="molecule type" value="Genomic_DNA"/>
</dbReference>
<proteinExistence type="predicted"/>
<comment type="caution">
    <text evidence="2">The sequence shown here is derived from an EMBL/GenBank/DDBJ whole genome shotgun (WGS) entry which is preliminary data.</text>
</comment>
<protein>
    <submittedName>
        <fullName evidence="2">Uncharacterized protein</fullName>
    </submittedName>
</protein>
<feature type="region of interest" description="Disordered" evidence="1">
    <location>
        <begin position="20"/>
        <end position="39"/>
    </location>
</feature>
<evidence type="ECO:0000313" key="2">
    <source>
        <dbReference type="EMBL" id="MPN60002.1"/>
    </source>
</evidence>
<dbReference type="AlphaFoldDB" id="A0A645JA62"/>
<reference evidence="2" key="1">
    <citation type="submission" date="2019-08" db="EMBL/GenBank/DDBJ databases">
        <authorList>
            <person name="Kucharzyk K."/>
            <person name="Murdoch R.W."/>
            <person name="Higgins S."/>
            <person name="Loffler F."/>
        </authorList>
    </citation>
    <scope>NUCLEOTIDE SEQUENCE</scope>
</reference>
<gene>
    <name evidence="2" type="ORF">SDC9_207725</name>
</gene>
<sequence length="51" mass="5524">MSFALTVRAGLFFDQGAVRRAPGRSAAGNPRKSAPDTDKLIIQDSQYLTEV</sequence>
<name>A0A645JA62_9ZZZZ</name>
<accession>A0A645JA62</accession>
<organism evidence="2">
    <name type="scientific">bioreactor metagenome</name>
    <dbReference type="NCBI Taxonomy" id="1076179"/>
    <lineage>
        <taxon>unclassified sequences</taxon>
        <taxon>metagenomes</taxon>
        <taxon>ecological metagenomes</taxon>
    </lineage>
</organism>
<evidence type="ECO:0000256" key="1">
    <source>
        <dbReference type="SAM" id="MobiDB-lite"/>
    </source>
</evidence>